<comment type="function">
    <text evidence="9">Catalyzes the hydrolytic deamination of adenosine and 2-deoxyadenosine.</text>
</comment>
<dbReference type="GO" id="GO:0009168">
    <property type="term" value="P:purine ribonucleoside monophosphate biosynthetic process"/>
    <property type="evidence" value="ECO:0007669"/>
    <property type="project" value="UniProtKB-UniRule"/>
</dbReference>
<dbReference type="InterPro" id="IPR006330">
    <property type="entry name" value="Ado/ade_deaminase"/>
</dbReference>
<evidence type="ECO:0000256" key="8">
    <source>
        <dbReference type="ARBA" id="ARBA00049213"/>
    </source>
</evidence>
<dbReference type="PANTHER" id="PTHR11409:SF43">
    <property type="entry name" value="ADENOSINE DEAMINASE"/>
    <property type="match status" value="1"/>
</dbReference>
<dbReference type="Proteomes" id="UP000266389">
    <property type="component" value="Unassembled WGS sequence"/>
</dbReference>
<evidence type="ECO:0000256" key="2">
    <source>
        <dbReference type="ARBA" id="ARBA00022723"/>
    </source>
</evidence>
<evidence type="ECO:0000313" key="11">
    <source>
        <dbReference type="EMBL" id="RFM22854.1"/>
    </source>
</evidence>
<comment type="cofactor">
    <cofactor evidence="9">
        <name>Zn(2+)</name>
        <dbReference type="ChEBI" id="CHEBI:29105"/>
    </cofactor>
    <text evidence="9">Binds 1 zinc ion per subunit.</text>
</comment>
<keyword evidence="3 9" id="KW-0378">Hydrolase</keyword>
<dbReference type="InterPro" id="IPR001365">
    <property type="entry name" value="A_deaminase_dom"/>
</dbReference>
<dbReference type="HAMAP" id="MF_00540">
    <property type="entry name" value="A_deaminase"/>
    <property type="match status" value="1"/>
</dbReference>
<dbReference type="Pfam" id="PF00962">
    <property type="entry name" value="A_deaminase"/>
    <property type="match status" value="1"/>
</dbReference>
<dbReference type="GO" id="GO:0006154">
    <property type="term" value="P:adenosine catabolic process"/>
    <property type="evidence" value="ECO:0007669"/>
    <property type="project" value="TreeGrafter"/>
</dbReference>
<organism evidence="11 12">
    <name type="scientific">Candidatus Thermochlorobacter aerophilus</name>
    <dbReference type="NCBI Taxonomy" id="1868324"/>
    <lineage>
        <taxon>Bacteria</taxon>
        <taxon>Pseudomonadati</taxon>
        <taxon>Chlorobiota</taxon>
        <taxon>Chlorobiia</taxon>
        <taxon>Chlorobiales</taxon>
        <taxon>Candidatus Thermochlorobacteriaceae</taxon>
        <taxon>Candidatus Thermochlorobacter</taxon>
    </lineage>
</organism>
<dbReference type="AlphaFoldDB" id="A0A395LYZ4"/>
<comment type="caution">
    <text evidence="11">The sequence shown here is derived from an EMBL/GenBank/DDBJ whole genome shotgun (WGS) entry which is preliminary data.</text>
</comment>
<evidence type="ECO:0000313" key="12">
    <source>
        <dbReference type="Proteomes" id="UP000266389"/>
    </source>
</evidence>
<dbReference type="GO" id="GO:0008270">
    <property type="term" value="F:zinc ion binding"/>
    <property type="evidence" value="ECO:0007669"/>
    <property type="project" value="UniProtKB-UniRule"/>
</dbReference>
<comment type="similarity">
    <text evidence="9">Belongs to the metallo-dependent hydrolases superfamily. Adenosine and AMP deaminases family. Adenosine deaminase subfamily.</text>
</comment>
<dbReference type="GO" id="GO:0005829">
    <property type="term" value="C:cytosol"/>
    <property type="evidence" value="ECO:0007669"/>
    <property type="project" value="TreeGrafter"/>
</dbReference>
<sequence>MLTTEIIRQMPKVALHDHLDGGLRPQTIIELAREQGYTKLPTTDADELARWFFRGANKGSLPEYLAGFAHTCAVMQTPEALERVAYEMVEDMYRDGVCYVETRFAPVFHTQKGLHWEEVVRAVLKGLERGEQEFGVKARLIICAMRNLDSQHSLDMAQLAVDFRDRGVVGFDLAGEEGGYPAKKHVEAFHYCQRENFNITIHAGEAFGKESIWQALQWCGAHRIGHATRLIDDMAVLNNEVIKFGTLSQYVLDKRIPLEICLSSNIHTGAARSFAEHPFWIFYKNRFRVTLNCDNRLMSQTTMTQEYKIAHEVYGLGLDDLERLSINAMKSAFIPYGERVDIIFNVIKPKFAELRAQLHAEQMKPVLTE</sequence>
<feature type="binding site" evidence="9">
    <location>
        <position position="202"/>
    </location>
    <ligand>
        <name>Zn(2+)</name>
        <dbReference type="ChEBI" id="CHEBI:29105"/>
        <note>catalytic</note>
    </ligand>
</feature>
<evidence type="ECO:0000256" key="7">
    <source>
        <dbReference type="ARBA" id="ARBA00047989"/>
    </source>
</evidence>
<feature type="site" description="Important for catalytic activity" evidence="9">
    <location>
        <position position="226"/>
    </location>
</feature>
<protein>
    <recommendedName>
        <fullName evidence="1 9">Adenosine deaminase</fullName>
        <ecNumber evidence="1 9">3.5.4.4</ecNumber>
    </recommendedName>
    <alternativeName>
        <fullName evidence="6 9">Adenosine aminohydrolase</fullName>
    </alternativeName>
</protein>
<comment type="catalytic activity">
    <reaction evidence="8">
        <text>2'-deoxyadenosine + H2O + H(+) = 2'-deoxyinosine + NH4(+)</text>
        <dbReference type="Rhea" id="RHEA:28190"/>
        <dbReference type="ChEBI" id="CHEBI:15377"/>
        <dbReference type="ChEBI" id="CHEBI:15378"/>
        <dbReference type="ChEBI" id="CHEBI:17256"/>
        <dbReference type="ChEBI" id="CHEBI:28938"/>
        <dbReference type="ChEBI" id="CHEBI:28997"/>
        <dbReference type="EC" id="3.5.4.4"/>
    </reaction>
    <physiologicalReaction direction="left-to-right" evidence="8">
        <dbReference type="Rhea" id="RHEA:28191"/>
    </physiologicalReaction>
</comment>
<dbReference type="InterPro" id="IPR028893">
    <property type="entry name" value="A_deaminase"/>
</dbReference>
<reference evidence="11 12" key="1">
    <citation type="journal article" date="2011" name="ISME J.">
        <title>Community ecology of hot spring cyanobacterial mats: predominant populations and their functional potential.</title>
        <authorList>
            <person name="Klatt C.G."/>
            <person name="Wood J.M."/>
            <person name="Rusch D.B."/>
            <person name="Bateson M.M."/>
            <person name="Hamamura N."/>
            <person name="Heidelberg J.F."/>
            <person name="Grossman A.R."/>
            <person name="Bhaya D."/>
            <person name="Cohan F.M."/>
            <person name="Kuhl M."/>
            <person name="Bryant D.A."/>
            <person name="Ward D.M."/>
        </authorList>
    </citation>
    <scope>NUCLEOTIDE SEQUENCE [LARGE SCALE GENOMIC DNA]</scope>
    <source>
        <strain evidence="11">OS</strain>
    </source>
</reference>
<feature type="binding site" evidence="9">
    <location>
        <position position="294"/>
    </location>
    <ligand>
        <name>Zn(2+)</name>
        <dbReference type="ChEBI" id="CHEBI:29105"/>
        <note>catalytic</note>
    </ligand>
</feature>
<feature type="binding site" evidence="9">
    <location>
        <position position="18"/>
    </location>
    <ligand>
        <name>substrate</name>
    </ligand>
</feature>
<evidence type="ECO:0000256" key="9">
    <source>
        <dbReference type="HAMAP-Rule" id="MF_00540"/>
    </source>
</evidence>
<dbReference type="InterPro" id="IPR032466">
    <property type="entry name" value="Metal_Hydrolase"/>
</dbReference>
<keyword evidence="2 9" id="KW-0479">Metal-binding</keyword>
<keyword evidence="5 9" id="KW-0546">Nucleotide metabolism</keyword>
<evidence type="ECO:0000256" key="5">
    <source>
        <dbReference type="ARBA" id="ARBA00023080"/>
    </source>
</evidence>
<dbReference type="PANTHER" id="PTHR11409">
    <property type="entry name" value="ADENOSINE DEAMINASE"/>
    <property type="match status" value="1"/>
</dbReference>
<keyword evidence="4 9" id="KW-0862">Zinc</keyword>
<dbReference type="GO" id="GO:0043103">
    <property type="term" value="P:hypoxanthine salvage"/>
    <property type="evidence" value="ECO:0007669"/>
    <property type="project" value="TreeGrafter"/>
</dbReference>
<feature type="binding site" evidence="9">
    <location>
        <position position="175"/>
    </location>
    <ligand>
        <name>substrate</name>
    </ligand>
</feature>
<feature type="domain" description="Adenosine deaminase" evidence="10">
    <location>
        <begin position="11"/>
        <end position="348"/>
    </location>
</feature>
<dbReference type="NCBIfam" id="NF006847">
    <property type="entry name" value="PRK09358.1-2"/>
    <property type="match status" value="1"/>
</dbReference>
<evidence type="ECO:0000256" key="6">
    <source>
        <dbReference type="ARBA" id="ARBA00031852"/>
    </source>
</evidence>
<comment type="caution">
    <text evidence="9">Lacks conserved residue(s) required for the propagation of feature annotation.</text>
</comment>
<evidence type="ECO:0000256" key="4">
    <source>
        <dbReference type="ARBA" id="ARBA00022833"/>
    </source>
</evidence>
<proteinExistence type="inferred from homology"/>
<dbReference type="SUPFAM" id="SSF51556">
    <property type="entry name" value="Metallo-dependent hydrolases"/>
    <property type="match status" value="1"/>
</dbReference>
<evidence type="ECO:0000256" key="1">
    <source>
        <dbReference type="ARBA" id="ARBA00012784"/>
    </source>
</evidence>
<dbReference type="NCBIfam" id="TIGR01430">
    <property type="entry name" value="aden_deam"/>
    <property type="match status" value="1"/>
</dbReference>
<evidence type="ECO:0000256" key="3">
    <source>
        <dbReference type="ARBA" id="ARBA00022801"/>
    </source>
</evidence>
<feature type="binding site" evidence="9">
    <location>
        <position position="16"/>
    </location>
    <ligand>
        <name>Zn(2+)</name>
        <dbReference type="ChEBI" id="CHEBI:29105"/>
        <note>catalytic</note>
    </ligand>
</feature>
<name>A0A395LYZ4_9BACT</name>
<dbReference type="GO" id="GO:0046936">
    <property type="term" value="F:2'-deoxyadenosine deaminase activity"/>
    <property type="evidence" value="ECO:0007669"/>
    <property type="project" value="RHEA"/>
</dbReference>
<feature type="binding site" evidence="9">
    <location>
        <position position="20"/>
    </location>
    <ligand>
        <name>substrate</name>
    </ligand>
</feature>
<dbReference type="GO" id="GO:0009117">
    <property type="term" value="P:nucleotide metabolic process"/>
    <property type="evidence" value="ECO:0007669"/>
    <property type="project" value="UniProtKB-KW"/>
</dbReference>
<dbReference type="GO" id="GO:0004000">
    <property type="term" value="F:adenosine deaminase activity"/>
    <property type="evidence" value="ECO:0007669"/>
    <property type="project" value="UniProtKB-UniRule"/>
</dbReference>
<gene>
    <name evidence="9" type="primary">add</name>
    <name evidence="11" type="ORF">D0433_14200</name>
</gene>
<dbReference type="EC" id="3.5.4.4" evidence="1 9"/>
<dbReference type="FunFam" id="3.20.20.140:FF:000020">
    <property type="entry name" value="Adenosine deaminase"/>
    <property type="match status" value="1"/>
</dbReference>
<comment type="catalytic activity">
    <reaction evidence="7">
        <text>adenosine + H2O + H(+) = inosine + NH4(+)</text>
        <dbReference type="Rhea" id="RHEA:24408"/>
        <dbReference type="ChEBI" id="CHEBI:15377"/>
        <dbReference type="ChEBI" id="CHEBI:15378"/>
        <dbReference type="ChEBI" id="CHEBI:16335"/>
        <dbReference type="ChEBI" id="CHEBI:17596"/>
        <dbReference type="ChEBI" id="CHEBI:28938"/>
        <dbReference type="EC" id="3.5.4.4"/>
    </reaction>
    <physiologicalReaction direction="left-to-right" evidence="7">
        <dbReference type="Rhea" id="RHEA:24409"/>
    </physiologicalReaction>
</comment>
<feature type="active site" description="Proton donor" evidence="9">
    <location>
        <position position="205"/>
    </location>
</feature>
<dbReference type="EMBL" id="PHFL01000073">
    <property type="protein sequence ID" value="RFM22854.1"/>
    <property type="molecule type" value="Genomic_DNA"/>
</dbReference>
<dbReference type="GO" id="GO:0046103">
    <property type="term" value="P:inosine biosynthetic process"/>
    <property type="evidence" value="ECO:0007669"/>
    <property type="project" value="TreeGrafter"/>
</dbReference>
<accession>A0A395LYZ4</accession>
<feature type="binding site" evidence="9">
    <location>
        <position position="18"/>
    </location>
    <ligand>
        <name>Zn(2+)</name>
        <dbReference type="ChEBI" id="CHEBI:29105"/>
        <note>catalytic</note>
    </ligand>
</feature>
<evidence type="ECO:0000259" key="10">
    <source>
        <dbReference type="Pfam" id="PF00962"/>
    </source>
</evidence>
<dbReference type="Gene3D" id="3.20.20.140">
    <property type="entry name" value="Metal-dependent hydrolases"/>
    <property type="match status" value="1"/>
</dbReference>